<feature type="compositionally biased region" description="Polar residues" evidence="1">
    <location>
        <begin position="11"/>
        <end position="27"/>
    </location>
</feature>
<evidence type="ECO:0000256" key="2">
    <source>
        <dbReference type="SAM" id="Phobius"/>
    </source>
</evidence>
<gene>
    <name evidence="3" type="ORF">ALECFALPRED_002073</name>
</gene>
<dbReference type="Proteomes" id="UP000664203">
    <property type="component" value="Unassembled WGS sequence"/>
</dbReference>
<comment type="caution">
    <text evidence="3">The sequence shown here is derived from an EMBL/GenBank/DDBJ whole genome shotgun (WGS) entry which is preliminary data.</text>
</comment>
<feature type="transmembrane region" description="Helical" evidence="2">
    <location>
        <begin position="595"/>
        <end position="612"/>
    </location>
</feature>
<dbReference type="OrthoDB" id="3057599at2759"/>
<feature type="transmembrane region" description="Helical" evidence="2">
    <location>
        <begin position="248"/>
        <end position="274"/>
    </location>
</feature>
<keyword evidence="2" id="KW-0472">Membrane</keyword>
<feature type="region of interest" description="Disordered" evidence="1">
    <location>
        <begin position="54"/>
        <end position="119"/>
    </location>
</feature>
<evidence type="ECO:0000313" key="3">
    <source>
        <dbReference type="EMBL" id="CAF9922387.1"/>
    </source>
</evidence>
<keyword evidence="2" id="KW-1133">Transmembrane helix</keyword>
<protein>
    <submittedName>
        <fullName evidence="3">Uncharacterized protein</fullName>
    </submittedName>
</protein>
<dbReference type="Pfam" id="PF11915">
    <property type="entry name" value="DUF3433"/>
    <property type="match status" value="2"/>
</dbReference>
<keyword evidence="4" id="KW-1185">Reference proteome</keyword>
<proteinExistence type="predicted"/>
<feature type="transmembrane region" description="Helical" evidence="2">
    <location>
        <begin position="400"/>
        <end position="420"/>
    </location>
</feature>
<accession>A0A8H3IBW8</accession>
<feature type="transmembrane region" description="Helical" evidence="2">
    <location>
        <begin position="294"/>
        <end position="318"/>
    </location>
</feature>
<dbReference type="EMBL" id="CAJPDR010000155">
    <property type="protein sequence ID" value="CAF9922387.1"/>
    <property type="molecule type" value="Genomic_DNA"/>
</dbReference>
<feature type="region of interest" description="Disordered" evidence="1">
    <location>
        <begin position="1"/>
        <end position="27"/>
    </location>
</feature>
<feature type="transmembrane region" description="Helical" evidence="2">
    <location>
        <begin position="548"/>
        <end position="569"/>
    </location>
</feature>
<organism evidence="3 4">
    <name type="scientific">Alectoria fallacina</name>
    <dbReference type="NCBI Taxonomy" id="1903189"/>
    <lineage>
        <taxon>Eukaryota</taxon>
        <taxon>Fungi</taxon>
        <taxon>Dikarya</taxon>
        <taxon>Ascomycota</taxon>
        <taxon>Pezizomycotina</taxon>
        <taxon>Lecanoromycetes</taxon>
        <taxon>OSLEUM clade</taxon>
        <taxon>Lecanoromycetidae</taxon>
        <taxon>Lecanorales</taxon>
        <taxon>Lecanorineae</taxon>
        <taxon>Parmeliaceae</taxon>
        <taxon>Alectoria</taxon>
    </lineage>
</organism>
<feature type="transmembrane region" description="Helical" evidence="2">
    <location>
        <begin position="359"/>
        <end position="380"/>
    </location>
</feature>
<feature type="transmembrane region" description="Helical" evidence="2">
    <location>
        <begin position="705"/>
        <end position="723"/>
    </location>
</feature>
<reference evidence="3" key="1">
    <citation type="submission" date="2021-03" db="EMBL/GenBank/DDBJ databases">
        <authorList>
            <person name="Tagirdzhanova G."/>
        </authorList>
    </citation>
    <scope>NUCLEOTIDE SEQUENCE</scope>
</reference>
<feature type="compositionally biased region" description="Basic and acidic residues" evidence="1">
    <location>
        <begin position="94"/>
        <end position="104"/>
    </location>
</feature>
<evidence type="ECO:0000256" key="1">
    <source>
        <dbReference type="SAM" id="MobiDB-lite"/>
    </source>
</evidence>
<keyword evidence="2" id="KW-0812">Transmembrane</keyword>
<name>A0A8H3IBW8_9LECA</name>
<dbReference type="InterPro" id="IPR021840">
    <property type="entry name" value="DUF3433"/>
</dbReference>
<sequence>MNLGDSKLRYVNTSTPQLVHTNSKQSITASDDYYSLSSEGSSNDNRNVVQRFQTPPLHMRSADASRDAIQQSSEATIPTIRPVKHEDPGDDEKPEIPIRNEQHRIPRKPVSSSSSEGTIVRRPVSEVISPPTPGVDDTPYIQFAIDQLTRDEEVAGPRHPGSSTSYPVERIIPDEGLGYHGPRQQRQPLRPQDRRTESPRKLWSIYPQATRALSKSTIATENILRSTQPTTETFRHPKLNFVPHSLQFISIGSLIFCCLLLIAGLLFCAIYPYSHFGLWEYDGTGTSRYFVFEYLPTLLASFIIIWLLIIQCAIHRVAPFVVLSSARKIENSGVLYDMTLFPANYLIPNFSFFRHREPLLGLCSIIFWLELFTIPLHSCLFQTRYYMSEDVWRWTAVQPIAWTLFVLYLLLLVALLLLVLRFLPRQTGLKWDPVSLADVLSLFHRSNFLSDFSCSEIHSSSMPRYTAKHLRLGYWNTPKRGSEAFYGIGEENAPVQRSSLRQGKIVSNRDYDLEGQEPMKTSTFDTLKDVHDPALRYRWTPWFLRDGMVVAWIVIAIVLMIAFIVVSFVDRAVQRGFLPLLPAPTTTEGFSPADFLYSFIPSLIGMLLFLLWQPIDLYFRALQPFASLAHGDGASAEHSLLLDYTSCLPIEVTIKALINRHYKVAYISFISLLSLTLPVLAGGIFTAQFVVKFQDIRMIASMPGYYALVLFVAIYAVSFIIIWPTRKRRLPHDISTLGQLVSFVYQSPLLMETAFADPTSKIDLVTKLLGPPAGEKEIPRYAFKVYVGRDAKEHLGIDRLERFTRFTTRGRVDHLMTGSSRRADLA</sequence>
<dbReference type="AlphaFoldDB" id="A0A8H3IBW8"/>
<dbReference type="PANTHER" id="PTHR37544">
    <property type="entry name" value="SPRAY-RELATED"/>
    <property type="match status" value="1"/>
</dbReference>
<feature type="region of interest" description="Disordered" evidence="1">
    <location>
        <begin position="173"/>
        <end position="198"/>
    </location>
</feature>
<evidence type="ECO:0000313" key="4">
    <source>
        <dbReference type="Proteomes" id="UP000664203"/>
    </source>
</evidence>
<feature type="transmembrane region" description="Helical" evidence="2">
    <location>
        <begin position="664"/>
        <end position="685"/>
    </location>
</feature>
<dbReference type="PANTHER" id="PTHR37544:SF1">
    <property type="entry name" value="PHOSPHORIBOSYLAMINOIMIDAZOLE-SUCCINOCARBOXAMIDE SYNTHASE"/>
    <property type="match status" value="1"/>
</dbReference>